<dbReference type="Proteomes" id="UP001321760">
    <property type="component" value="Unassembled WGS sequence"/>
</dbReference>
<evidence type="ECO:0000313" key="3">
    <source>
        <dbReference type="Proteomes" id="UP001321760"/>
    </source>
</evidence>
<proteinExistence type="predicted"/>
<gene>
    <name evidence="2" type="ORF">QBC34DRAFT_406507</name>
</gene>
<reference evidence="2" key="1">
    <citation type="journal article" date="2023" name="Mol. Phylogenet. Evol.">
        <title>Genome-scale phylogeny and comparative genomics of the fungal order Sordariales.</title>
        <authorList>
            <person name="Hensen N."/>
            <person name="Bonometti L."/>
            <person name="Westerberg I."/>
            <person name="Brannstrom I.O."/>
            <person name="Guillou S."/>
            <person name="Cros-Aarteil S."/>
            <person name="Calhoun S."/>
            <person name="Haridas S."/>
            <person name="Kuo A."/>
            <person name="Mondo S."/>
            <person name="Pangilinan J."/>
            <person name="Riley R."/>
            <person name="LaButti K."/>
            <person name="Andreopoulos B."/>
            <person name="Lipzen A."/>
            <person name="Chen C."/>
            <person name="Yan M."/>
            <person name="Daum C."/>
            <person name="Ng V."/>
            <person name="Clum A."/>
            <person name="Steindorff A."/>
            <person name="Ohm R.A."/>
            <person name="Martin F."/>
            <person name="Silar P."/>
            <person name="Natvig D.O."/>
            <person name="Lalanne C."/>
            <person name="Gautier V."/>
            <person name="Ament-Velasquez S.L."/>
            <person name="Kruys A."/>
            <person name="Hutchinson M.I."/>
            <person name="Powell A.J."/>
            <person name="Barry K."/>
            <person name="Miller A.N."/>
            <person name="Grigoriev I.V."/>
            <person name="Debuchy R."/>
            <person name="Gladieux P."/>
            <person name="Hiltunen Thoren M."/>
            <person name="Johannesson H."/>
        </authorList>
    </citation>
    <scope>NUCLEOTIDE SEQUENCE</scope>
    <source>
        <strain evidence="2">PSN243</strain>
    </source>
</reference>
<dbReference type="InterPro" id="IPR011043">
    <property type="entry name" value="Gal_Oxase/kelch_b-propeller"/>
</dbReference>
<name>A0AAV9GKE9_9PEZI</name>
<reference evidence="2" key="2">
    <citation type="submission" date="2023-05" db="EMBL/GenBank/DDBJ databases">
        <authorList>
            <consortium name="Lawrence Berkeley National Laboratory"/>
            <person name="Steindorff A."/>
            <person name="Hensen N."/>
            <person name="Bonometti L."/>
            <person name="Westerberg I."/>
            <person name="Brannstrom I.O."/>
            <person name="Guillou S."/>
            <person name="Cros-Aarteil S."/>
            <person name="Calhoun S."/>
            <person name="Haridas S."/>
            <person name="Kuo A."/>
            <person name="Mondo S."/>
            <person name="Pangilinan J."/>
            <person name="Riley R."/>
            <person name="Labutti K."/>
            <person name="Andreopoulos B."/>
            <person name="Lipzen A."/>
            <person name="Chen C."/>
            <person name="Yanf M."/>
            <person name="Daum C."/>
            <person name="Ng V."/>
            <person name="Clum A."/>
            <person name="Ohm R."/>
            <person name="Martin F."/>
            <person name="Silar P."/>
            <person name="Natvig D."/>
            <person name="Lalanne C."/>
            <person name="Gautier V."/>
            <person name="Ament-Velasquez S.L."/>
            <person name="Kruys A."/>
            <person name="Hutchinson M.I."/>
            <person name="Powell A.J."/>
            <person name="Barry K."/>
            <person name="Miller A.N."/>
            <person name="Grigoriev I.V."/>
            <person name="Debuchy R."/>
            <person name="Gladieux P."/>
            <person name="Thoren M.H."/>
            <person name="Johannesson H."/>
        </authorList>
    </citation>
    <scope>NUCLEOTIDE SEQUENCE</scope>
    <source>
        <strain evidence="2">PSN243</strain>
    </source>
</reference>
<dbReference type="EMBL" id="MU865940">
    <property type="protein sequence ID" value="KAK4449003.1"/>
    <property type="molecule type" value="Genomic_DNA"/>
</dbReference>
<sequence>MAPSMNNCGALIARAGRARSFLTDAWSSSAESKERNSVVMTTTQSTNDVIVVRPGSGSGGRDPGKVPKPSIDDITIYGYPRYIFPPTSFHNAVYVKRLDSPNEFIYIIGGDAKIKTIHDGTTNVFRLDPSDCSITHVTTTGDVPASIHEDPPAQGMRSTHFQGHEIVLVKPRGDLVVLCPDTMVWRKELAHHLIRVVATRMMH</sequence>
<keyword evidence="3" id="KW-1185">Reference proteome</keyword>
<accession>A0AAV9GKE9</accession>
<evidence type="ECO:0000256" key="1">
    <source>
        <dbReference type="SAM" id="MobiDB-lite"/>
    </source>
</evidence>
<protein>
    <submittedName>
        <fullName evidence="2">Uncharacterized protein</fullName>
    </submittedName>
</protein>
<comment type="caution">
    <text evidence="2">The sequence shown here is derived from an EMBL/GenBank/DDBJ whole genome shotgun (WGS) entry which is preliminary data.</text>
</comment>
<organism evidence="2 3">
    <name type="scientific">Podospora aff. communis PSN243</name>
    <dbReference type="NCBI Taxonomy" id="3040156"/>
    <lineage>
        <taxon>Eukaryota</taxon>
        <taxon>Fungi</taxon>
        <taxon>Dikarya</taxon>
        <taxon>Ascomycota</taxon>
        <taxon>Pezizomycotina</taxon>
        <taxon>Sordariomycetes</taxon>
        <taxon>Sordariomycetidae</taxon>
        <taxon>Sordariales</taxon>
        <taxon>Podosporaceae</taxon>
        <taxon>Podospora</taxon>
    </lineage>
</organism>
<dbReference type="AlphaFoldDB" id="A0AAV9GKE9"/>
<dbReference type="SUPFAM" id="SSF50965">
    <property type="entry name" value="Galactose oxidase, central domain"/>
    <property type="match status" value="1"/>
</dbReference>
<feature type="region of interest" description="Disordered" evidence="1">
    <location>
        <begin position="50"/>
        <end position="69"/>
    </location>
</feature>
<evidence type="ECO:0000313" key="2">
    <source>
        <dbReference type="EMBL" id="KAK4449003.1"/>
    </source>
</evidence>